<comment type="caution">
    <text evidence="2">The sequence shown here is derived from an EMBL/GenBank/DDBJ whole genome shotgun (WGS) entry which is preliminary data.</text>
</comment>
<reference evidence="2" key="1">
    <citation type="journal article" date="2014" name="Int. J. Syst. Evol. Microbiol.">
        <title>Complete genome sequence of Corynebacterium casei LMG S-19264T (=DSM 44701T), isolated from a smear-ripened cheese.</title>
        <authorList>
            <consortium name="US DOE Joint Genome Institute (JGI-PGF)"/>
            <person name="Walter F."/>
            <person name="Albersmeier A."/>
            <person name="Kalinowski J."/>
            <person name="Ruckert C."/>
        </authorList>
    </citation>
    <scope>NUCLEOTIDE SEQUENCE</scope>
    <source>
        <strain evidence="2">CGMCC 4.7272</strain>
    </source>
</reference>
<sequence>MSGAPASGANASCPGEIRTDSLGAQGNTPCGAAVPFPVAVRPPIEDRRVTLVRGAFDLCKLPQACCDRRPGPTHLRPAPERSGPKTLTTAATAAPPTSSSA</sequence>
<dbReference type="AlphaFoldDB" id="A0A917NRD4"/>
<name>A0A917NRD4_9ACTN</name>
<keyword evidence="3" id="KW-1185">Reference proteome</keyword>
<reference evidence="2" key="2">
    <citation type="submission" date="2020-09" db="EMBL/GenBank/DDBJ databases">
        <authorList>
            <person name="Sun Q."/>
            <person name="Zhou Y."/>
        </authorList>
    </citation>
    <scope>NUCLEOTIDE SEQUENCE</scope>
    <source>
        <strain evidence="2">CGMCC 4.7272</strain>
    </source>
</reference>
<protein>
    <submittedName>
        <fullName evidence="2">Uncharacterized protein</fullName>
    </submittedName>
</protein>
<dbReference type="Proteomes" id="UP000625682">
    <property type="component" value="Unassembled WGS sequence"/>
</dbReference>
<feature type="region of interest" description="Disordered" evidence="1">
    <location>
        <begin position="68"/>
        <end position="101"/>
    </location>
</feature>
<organism evidence="2 3">
    <name type="scientific">Streptomyces lacrimifluminis</name>
    <dbReference type="NCBI Taxonomy" id="1500077"/>
    <lineage>
        <taxon>Bacteria</taxon>
        <taxon>Bacillati</taxon>
        <taxon>Actinomycetota</taxon>
        <taxon>Actinomycetes</taxon>
        <taxon>Kitasatosporales</taxon>
        <taxon>Streptomycetaceae</taxon>
        <taxon>Streptomyces</taxon>
    </lineage>
</organism>
<gene>
    <name evidence="2" type="ORF">GCM10012282_18840</name>
</gene>
<evidence type="ECO:0000313" key="3">
    <source>
        <dbReference type="Proteomes" id="UP000625682"/>
    </source>
</evidence>
<evidence type="ECO:0000313" key="2">
    <source>
        <dbReference type="EMBL" id="GGJ22593.1"/>
    </source>
</evidence>
<feature type="compositionally biased region" description="Low complexity" evidence="1">
    <location>
        <begin position="84"/>
        <end position="101"/>
    </location>
</feature>
<accession>A0A917NRD4</accession>
<dbReference type="EMBL" id="BMMU01000004">
    <property type="protein sequence ID" value="GGJ22593.1"/>
    <property type="molecule type" value="Genomic_DNA"/>
</dbReference>
<proteinExistence type="predicted"/>
<feature type="region of interest" description="Disordered" evidence="1">
    <location>
        <begin position="1"/>
        <end position="27"/>
    </location>
</feature>
<evidence type="ECO:0000256" key="1">
    <source>
        <dbReference type="SAM" id="MobiDB-lite"/>
    </source>
</evidence>